<evidence type="ECO:0000256" key="5">
    <source>
        <dbReference type="PIRSR" id="PIRSR606710-1"/>
    </source>
</evidence>
<evidence type="ECO:0000313" key="10">
    <source>
        <dbReference type="Proteomes" id="UP000279562"/>
    </source>
</evidence>
<evidence type="ECO:0000259" key="8">
    <source>
        <dbReference type="Pfam" id="PF16369"/>
    </source>
</evidence>
<dbReference type="CDD" id="cd08998">
    <property type="entry name" value="GH43_Arb43a-like"/>
    <property type="match status" value="1"/>
</dbReference>
<name>A0A3P2ABR3_9BACE</name>
<reference evidence="9 10" key="1">
    <citation type="submission" date="2018-11" db="EMBL/GenBank/DDBJ databases">
        <title>Genomes From Bacteria Associated with the Canine Oral Cavity: a Test Case for Automated Genome-Based Taxonomic Assignment.</title>
        <authorList>
            <person name="Coil D.A."/>
            <person name="Jospin G."/>
            <person name="Darling A.E."/>
            <person name="Wallis C."/>
            <person name="Davis I.J."/>
            <person name="Harris S."/>
            <person name="Eisen J.A."/>
            <person name="Holcombe L.J."/>
            <person name="O'Flynn C."/>
        </authorList>
    </citation>
    <scope>NUCLEOTIDE SEQUENCE [LARGE SCALE GENOMIC DNA]</scope>
    <source>
        <strain evidence="9 10">OH1047_COT-310</strain>
    </source>
</reference>
<protein>
    <submittedName>
        <fullName evidence="9">Arabinan endo-1,5-alpha-L-arabinosidase</fullName>
    </submittedName>
</protein>
<evidence type="ECO:0000313" key="9">
    <source>
        <dbReference type="EMBL" id="RRD92874.1"/>
    </source>
</evidence>
<accession>A0A3P2ABR3</accession>
<dbReference type="PANTHER" id="PTHR43301:SF3">
    <property type="entry name" value="ARABINAN ENDO-1,5-ALPHA-L-ARABINOSIDASE A-RELATED"/>
    <property type="match status" value="1"/>
</dbReference>
<dbReference type="PANTHER" id="PTHR43301">
    <property type="entry name" value="ARABINAN ENDO-1,5-ALPHA-L-ARABINOSIDASE"/>
    <property type="match status" value="1"/>
</dbReference>
<dbReference type="AlphaFoldDB" id="A0A3P2ABR3"/>
<dbReference type="InterPro" id="IPR032291">
    <property type="entry name" value="Abn2_C"/>
</dbReference>
<dbReference type="Pfam" id="PF04616">
    <property type="entry name" value="Glyco_hydro_43"/>
    <property type="match status" value="1"/>
</dbReference>
<feature type="active site" description="Proton acceptor" evidence="5">
    <location>
        <position position="173"/>
    </location>
</feature>
<dbReference type="Gene3D" id="2.115.10.20">
    <property type="entry name" value="Glycosyl hydrolase domain, family 43"/>
    <property type="match status" value="1"/>
</dbReference>
<gene>
    <name evidence="9" type="ORF">EII33_01995</name>
</gene>
<comment type="caution">
    <text evidence="9">The sequence shown here is derived from an EMBL/GenBank/DDBJ whole genome shotgun (WGS) entry which is preliminary data.</text>
</comment>
<evidence type="ECO:0000256" key="3">
    <source>
        <dbReference type="ARBA" id="ARBA00022801"/>
    </source>
</evidence>
<dbReference type="PROSITE" id="PS51257">
    <property type="entry name" value="PROKAR_LIPOPROTEIN"/>
    <property type="match status" value="1"/>
</dbReference>
<dbReference type="SUPFAM" id="SSF75005">
    <property type="entry name" value="Arabinanase/levansucrase/invertase"/>
    <property type="match status" value="1"/>
</dbReference>
<keyword evidence="3" id="KW-0378">Hydrolase</keyword>
<comment type="pathway">
    <text evidence="1">Glycan metabolism; L-arabinan degradation.</text>
</comment>
<keyword evidence="4" id="KW-0326">Glycosidase</keyword>
<evidence type="ECO:0000256" key="6">
    <source>
        <dbReference type="PIRSR" id="PIRSR606710-2"/>
    </source>
</evidence>
<sequence>MKLIKWLNLLALGCALFIGMASCDDNDNNSGELKLSTPTVTDIAVPAATVTSEVTVCQEDIDFGRIRVMTYGFCYGKAINPTIYDATVKTTPENGKMTASLTSLESDTDYHVRAFATLYPNGVIYSDDVSFTTNAQGTISELNDYVPPTYADNYTDIADWNQRNKWNLANVHDPSVVLADDGYYYMYQTDASYGNAHAAGGHFHGRRSKDLVNWEYLGGTMKSLPAWITPKLNEIRKAMGLEEASPSEANFGYWAPCVRKVKDGLYRMYYSIVVPGHINGPESWGERAFIGLMENNNPANNDGWEDKGYVITNASDKGLDYMIKPDDWANCYFKWNAIDPSYIIDKDGKHYLIYGSWHSGIVSIEIDADTGKPATTLPKPWGTANDIAPYGKLLATRQMGNRWQGSEGAEVIYNAQTGYYYLFVAYDALDVPYNTRVCRSKDINGPYIGIDGTDLTANGGNMLPVVTHPYKFNNSDGWVGFAHCAIFDDGKGNWFYASQGRLPKDVPNINASNAIMMGHVRSIRWTKDGWPVVMPERYGAVPKVPITENELAGKWEHIDLSYSYGKQKTADNMTLSSDHKVTEGSWKGATWTYDATNEILSFSNGVEVCLQREVDWEANPRTHTIVYAGYSKDKTYWGKKTR</sequence>
<keyword evidence="7" id="KW-0732">Signal</keyword>
<organism evidence="9 10">
    <name type="scientific">Prevotella heparinolytica</name>
    <dbReference type="NCBI Taxonomy" id="28113"/>
    <lineage>
        <taxon>Bacteria</taxon>
        <taxon>Pseudomonadati</taxon>
        <taxon>Bacteroidota</taxon>
        <taxon>Bacteroidia</taxon>
        <taxon>Bacteroidales</taxon>
        <taxon>Bacteroidaceae</taxon>
        <taxon>Bacteroides</taxon>
    </lineage>
</organism>
<dbReference type="InterPro" id="IPR006710">
    <property type="entry name" value="Glyco_hydro_43"/>
</dbReference>
<feature type="chain" id="PRO_5018322870" evidence="7">
    <location>
        <begin position="24"/>
        <end position="642"/>
    </location>
</feature>
<evidence type="ECO:0000256" key="2">
    <source>
        <dbReference type="ARBA" id="ARBA00009865"/>
    </source>
</evidence>
<dbReference type="Pfam" id="PF16369">
    <property type="entry name" value="GH43_C"/>
    <property type="match status" value="1"/>
</dbReference>
<dbReference type="InterPro" id="IPR050727">
    <property type="entry name" value="GH43_arabinanases"/>
</dbReference>
<evidence type="ECO:0000256" key="7">
    <source>
        <dbReference type="SAM" id="SignalP"/>
    </source>
</evidence>
<feature type="active site" description="Proton donor" evidence="5">
    <location>
        <position position="407"/>
    </location>
</feature>
<dbReference type="RefSeq" id="WP_125238302.1">
    <property type="nucleotide sequence ID" value="NZ_RQYF01000005.1"/>
</dbReference>
<feature type="site" description="Important for catalytic activity, responsible for pKa modulation of the active site Glu and correct orientation of both the proton donor and substrate" evidence="6">
    <location>
        <position position="339"/>
    </location>
</feature>
<dbReference type="GO" id="GO:0004553">
    <property type="term" value="F:hydrolase activity, hydrolyzing O-glycosyl compounds"/>
    <property type="evidence" value="ECO:0007669"/>
    <property type="project" value="InterPro"/>
</dbReference>
<feature type="domain" description="Extracellular endo-alpha-(1-&gt;5)-L-arabinanase C-terminal" evidence="8">
    <location>
        <begin position="535"/>
        <end position="638"/>
    </location>
</feature>
<evidence type="ECO:0000256" key="4">
    <source>
        <dbReference type="ARBA" id="ARBA00023295"/>
    </source>
</evidence>
<dbReference type="GO" id="GO:0005975">
    <property type="term" value="P:carbohydrate metabolic process"/>
    <property type="evidence" value="ECO:0007669"/>
    <property type="project" value="InterPro"/>
</dbReference>
<evidence type="ECO:0000256" key="1">
    <source>
        <dbReference type="ARBA" id="ARBA00004834"/>
    </source>
</evidence>
<dbReference type="InterPro" id="IPR023296">
    <property type="entry name" value="Glyco_hydro_beta-prop_sf"/>
</dbReference>
<feature type="signal peptide" evidence="7">
    <location>
        <begin position="1"/>
        <end position="23"/>
    </location>
</feature>
<dbReference type="Proteomes" id="UP000279562">
    <property type="component" value="Unassembled WGS sequence"/>
</dbReference>
<keyword evidence="10" id="KW-1185">Reference proteome</keyword>
<comment type="similarity">
    <text evidence="2">Belongs to the glycosyl hydrolase 43 family.</text>
</comment>
<dbReference type="EMBL" id="RQYF01000005">
    <property type="protein sequence ID" value="RRD92874.1"/>
    <property type="molecule type" value="Genomic_DNA"/>
</dbReference>
<proteinExistence type="inferred from homology"/>